<sequence length="448" mass="48138">MNKIIHILALLLAGTGVHAQLFIENGATVYTTGAAVVTLQHTNLVNNGTYFQATGGKTIFAGPGNDTISGTVSPLSALDTLEIAKQGNGRLVLLQDLKPEGALKFTSGILDLHGHIVNLGPNAALTGETETSYATDTLYGGYLAVTRSLNAPVGVNPGNLGAIITSAQNLGATTIRRGHMSQLNAHNAGSSITRYYDILPANNTNLGATLRILYRDGELNGLTESQLEMWKSTDTVTWTNTGSSSKSAAANYVERNGIQDFSRWTLSVVNSPLPLQLTRFDAACDNGRVNLAWTTAQETKVSRFVIQYSTDALTWQDCAVVAFNAGTHGYTYTAKQDRGYYRLAVIDRDGSARYSRVVYAACDAVATGPELWPNPVAGRLFLAFTVTAAAELQMKLFDAKGALVYSGRQALQPGRNQLGLETQQLPAGIYWLTAAWEGNRHTFKVVKQ</sequence>
<dbReference type="OrthoDB" id="665228at2"/>
<dbReference type="Proteomes" id="UP000240572">
    <property type="component" value="Unassembled WGS sequence"/>
</dbReference>
<reference evidence="3 4" key="1">
    <citation type="submission" date="2018-03" db="EMBL/GenBank/DDBJ databases">
        <title>Genomic Encyclopedia of Type Strains, Phase III (KMG-III): the genomes of soil and plant-associated and newly described type strains.</title>
        <authorList>
            <person name="Whitman W."/>
        </authorList>
    </citation>
    <scope>NUCLEOTIDE SEQUENCE [LARGE SCALE GENOMIC DNA]</scope>
    <source>
        <strain evidence="3 4">CGMCC 1.12700</strain>
    </source>
</reference>
<dbReference type="NCBIfam" id="TIGR04183">
    <property type="entry name" value="Por_Secre_tail"/>
    <property type="match status" value="1"/>
</dbReference>
<dbReference type="EMBL" id="PYGD01000001">
    <property type="protein sequence ID" value="PSK94767.1"/>
    <property type="molecule type" value="Genomic_DNA"/>
</dbReference>
<dbReference type="AlphaFoldDB" id="A0A2P8DC59"/>
<accession>A0A2P8DC59</accession>
<gene>
    <name evidence="3" type="ORF">B0I18_101927</name>
</gene>
<feature type="chain" id="PRO_5015126380" evidence="1">
    <location>
        <begin position="20"/>
        <end position="448"/>
    </location>
</feature>
<keyword evidence="4" id="KW-1185">Reference proteome</keyword>
<dbReference type="Gene3D" id="2.60.40.10">
    <property type="entry name" value="Immunoglobulins"/>
    <property type="match status" value="1"/>
</dbReference>
<dbReference type="RefSeq" id="WP_106521453.1">
    <property type="nucleotide sequence ID" value="NZ_PYGD01000001.1"/>
</dbReference>
<evidence type="ECO:0000256" key="1">
    <source>
        <dbReference type="SAM" id="SignalP"/>
    </source>
</evidence>
<keyword evidence="1" id="KW-0732">Signal</keyword>
<name>A0A2P8DC59_9BACT</name>
<organism evidence="3 4">
    <name type="scientific">Taibaiella chishuiensis</name>
    <dbReference type="NCBI Taxonomy" id="1434707"/>
    <lineage>
        <taxon>Bacteria</taxon>
        <taxon>Pseudomonadati</taxon>
        <taxon>Bacteroidota</taxon>
        <taxon>Chitinophagia</taxon>
        <taxon>Chitinophagales</taxon>
        <taxon>Chitinophagaceae</taxon>
        <taxon>Taibaiella</taxon>
    </lineage>
</organism>
<comment type="caution">
    <text evidence="3">The sequence shown here is derived from an EMBL/GenBank/DDBJ whole genome shotgun (WGS) entry which is preliminary data.</text>
</comment>
<feature type="signal peptide" evidence="1">
    <location>
        <begin position="1"/>
        <end position="19"/>
    </location>
</feature>
<evidence type="ECO:0000313" key="4">
    <source>
        <dbReference type="Proteomes" id="UP000240572"/>
    </source>
</evidence>
<dbReference type="InterPro" id="IPR013783">
    <property type="entry name" value="Ig-like_fold"/>
</dbReference>
<feature type="domain" description="Secretion system C-terminal sorting" evidence="2">
    <location>
        <begin position="371"/>
        <end position="444"/>
    </location>
</feature>
<proteinExistence type="predicted"/>
<evidence type="ECO:0000313" key="3">
    <source>
        <dbReference type="EMBL" id="PSK94767.1"/>
    </source>
</evidence>
<dbReference type="Pfam" id="PF18962">
    <property type="entry name" value="Por_Secre_tail"/>
    <property type="match status" value="1"/>
</dbReference>
<protein>
    <submittedName>
        <fullName evidence="3">Putative secreted protein (Por secretion system target)</fullName>
    </submittedName>
</protein>
<evidence type="ECO:0000259" key="2">
    <source>
        <dbReference type="Pfam" id="PF18962"/>
    </source>
</evidence>
<dbReference type="InterPro" id="IPR026444">
    <property type="entry name" value="Secre_tail"/>
</dbReference>